<sequence>MIWSAWNHGRNSKARVRPAASKSLAVPATKSKLVAPSKPKAVPEAGRNNIIQVIPNFLNKPNARATVKSSFLKLISAKSKNSKTLSPNSSLASIASSITSPHASPAQDQTRSYSLLPSVARNQKRMEDPLDVYIDEYGFFHNNTGVILEATWFSSRKAWHLRESNYQLSLPLLLATLKNYSSGFKDGKAHKKNSEGHWHVSYILQDDNSSSVRNKKWLSKSIPRRTNEPSTPSAPCDPNSSDINTAATAPLRHLRRYTKNILSSNQFDTLCLLITLLLRL</sequence>
<protein>
    <submittedName>
        <fullName evidence="2">Uncharacterized protein</fullName>
    </submittedName>
</protein>
<keyword evidence="3" id="KW-1185">Reference proteome</keyword>
<dbReference type="AlphaFoldDB" id="A0A0C9U9J6"/>
<proteinExistence type="predicted"/>
<name>A0A0C9U9J6_SPHS4</name>
<dbReference type="EMBL" id="KN837246">
    <property type="protein sequence ID" value="KIJ31199.1"/>
    <property type="molecule type" value="Genomic_DNA"/>
</dbReference>
<gene>
    <name evidence="2" type="ORF">M422DRAFT_267149</name>
</gene>
<feature type="region of interest" description="Disordered" evidence="1">
    <location>
        <begin position="1"/>
        <end position="23"/>
    </location>
</feature>
<evidence type="ECO:0000313" key="3">
    <source>
        <dbReference type="Proteomes" id="UP000054279"/>
    </source>
</evidence>
<evidence type="ECO:0000313" key="2">
    <source>
        <dbReference type="EMBL" id="KIJ31199.1"/>
    </source>
</evidence>
<feature type="region of interest" description="Disordered" evidence="1">
    <location>
        <begin position="219"/>
        <end position="242"/>
    </location>
</feature>
<reference evidence="2 3" key="1">
    <citation type="submission" date="2014-06" db="EMBL/GenBank/DDBJ databases">
        <title>Evolutionary Origins and Diversification of the Mycorrhizal Mutualists.</title>
        <authorList>
            <consortium name="DOE Joint Genome Institute"/>
            <consortium name="Mycorrhizal Genomics Consortium"/>
            <person name="Kohler A."/>
            <person name="Kuo A."/>
            <person name="Nagy L.G."/>
            <person name="Floudas D."/>
            <person name="Copeland A."/>
            <person name="Barry K.W."/>
            <person name="Cichocki N."/>
            <person name="Veneault-Fourrey C."/>
            <person name="LaButti K."/>
            <person name="Lindquist E.A."/>
            <person name="Lipzen A."/>
            <person name="Lundell T."/>
            <person name="Morin E."/>
            <person name="Murat C."/>
            <person name="Riley R."/>
            <person name="Ohm R."/>
            <person name="Sun H."/>
            <person name="Tunlid A."/>
            <person name="Henrissat B."/>
            <person name="Grigoriev I.V."/>
            <person name="Hibbett D.S."/>
            <person name="Martin F."/>
        </authorList>
    </citation>
    <scope>NUCLEOTIDE SEQUENCE [LARGE SCALE GENOMIC DNA]</scope>
    <source>
        <strain evidence="2 3">SS14</strain>
    </source>
</reference>
<dbReference type="Proteomes" id="UP000054279">
    <property type="component" value="Unassembled WGS sequence"/>
</dbReference>
<evidence type="ECO:0000256" key="1">
    <source>
        <dbReference type="SAM" id="MobiDB-lite"/>
    </source>
</evidence>
<dbReference type="HOGENOM" id="CLU_994557_0_0_1"/>
<organism evidence="2 3">
    <name type="scientific">Sphaerobolus stellatus (strain SS14)</name>
    <dbReference type="NCBI Taxonomy" id="990650"/>
    <lineage>
        <taxon>Eukaryota</taxon>
        <taxon>Fungi</taxon>
        <taxon>Dikarya</taxon>
        <taxon>Basidiomycota</taxon>
        <taxon>Agaricomycotina</taxon>
        <taxon>Agaricomycetes</taxon>
        <taxon>Phallomycetidae</taxon>
        <taxon>Geastrales</taxon>
        <taxon>Sphaerobolaceae</taxon>
        <taxon>Sphaerobolus</taxon>
    </lineage>
</organism>
<accession>A0A0C9U9J6</accession>
<feature type="compositionally biased region" description="Polar residues" evidence="1">
    <location>
        <begin position="228"/>
        <end position="242"/>
    </location>
</feature>